<dbReference type="GO" id="GO:0006261">
    <property type="term" value="P:DNA-templated DNA replication"/>
    <property type="evidence" value="ECO:0007669"/>
    <property type="project" value="TreeGrafter"/>
</dbReference>
<organism evidence="4 5">
    <name type="scientific">Phytophthora sojae (strain P6497)</name>
    <name type="common">Soybean stem and root rot agent</name>
    <name type="synonym">Phytophthora megasperma f. sp. glycines</name>
    <dbReference type="NCBI Taxonomy" id="1094619"/>
    <lineage>
        <taxon>Eukaryota</taxon>
        <taxon>Sar</taxon>
        <taxon>Stramenopiles</taxon>
        <taxon>Oomycota</taxon>
        <taxon>Peronosporomycetes</taxon>
        <taxon>Peronosporales</taxon>
        <taxon>Peronosporaceae</taxon>
        <taxon>Phytophthora</taxon>
    </lineage>
</organism>
<dbReference type="OMA" id="QMANCLT"/>
<evidence type="ECO:0000313" key="4">
    <source>
        <dbReference type="EMBL" id="EGZ16453.1"/>
    </source>
</evidence>
<feature type="region of interest" description="Disordered" evidence="3">
    <location>
        <begin position="98"/>
        <end position="156"/>
    </location>
</feature>
<dbReference type="AlphaFoldDB" id="G4ZD45"/>
<evidence type="ECO:0008006" key="6">
    <source>
        <dbReference type="Google" id="ProtNLM"/>
    </source>
</evidence>
<dbReference type="Pfam" id="PF09739">
    <property type="entry name" value="MCM_bind"/>
    <property type="match status" value="1"/>
</dbReference>
<dbReference type="PANTHER" id="PTHR13489">
    <property type="entry name" value="MINI-CHROMOSOME MAINTENANCE COMPLEX-BINDING PROTEIN"/>
    <property type="match status" value="1"/>
</dbReference>
<keyword evidence="5" id="KW-1185">Reference proteome</keyword>
<gene>
    <name evidence="4" type="ORF">PHYSODRAFT_502947</name>
</gene>
<evidence type="ECO:0000256" key="3">
    <source>
        <dbReference type="SAM" id="MobiDB-lite"/>
    </source>
</evidence>
<dbReference type="STRING" id="1094619.G4ZD45"/>
<dbReference type="PANTHER" id="PTHR13489:SF0">
    <property type="entry name" value="MINI-CHROMOSOME MAINTENANCE COMPLEX-BINDING PROTEIN"/>
    <property type="match status" value="1"/>
</dbReference>
<evidence type="ECO:0000313" key="5">
    <source>
        <dbReference type="Proteomes" id="UP000002640"/>
    </source>
</evidence>
<feature type="compositionally biased region" description="Basic and acidic residues" evidence="3">
    <location>
        <begin position="139"/>
        <end position="150"/>
    </location>
</feature>
<protein>
    <recommendedName>
        <fullName evidence="6">Mini-chromosome maintenance complex-binding protein</fullName>
    </recommendedName>
</protein>
<evidence type="ECO:0000256" key="2">
    <source>
        <dbReference type="ARBA" id="ARBA00023242"/>
    </source>
</evidence>
<dbReference type="RefSeq" id="XP_009525511.1">
    <property type="nucleotide sequence ID" value="XM_009527216.1"/>
</dbReference>
<evidence type="ECO:0000256" key="1">
    <source>
        <dbReference type="ARBA" id="ARBA00004123"/>
    </source>
</evidence>
<sequence>MLDLRKLLGAERDLAAVPVLDEASFRRGAYRDGSVLKFRGVVRDVQDPELVLLGGEPPALEDGEAVRNQLVERVPLTVTLFPHASDWATRAFQSLVEKTGESDGRCTTSQSDGKKATKGTKRPADEEGALDVEATEIQGDTHAKKPKAADLDQTGAQEDSLVLPQAVNIYVYDGQYKDTPLDAFKVNEAFEFVGILDLMVPGTDAKKDEEGESVLSAKQLEELQISDCIDEVQRKGRSGVVLHCCHVSALQSVHHVRPHESSEFYQQILESNDSRTKFCRDEWTKLGQEMTVVAMRQQIIDYLAKAVRGDTLAAEYLLLGLLSHVYSRADPSTPLGNLSLNLSLDKSSTDEHKSDFLFRVQQTLTTLMPMVARVDLSLKELNSTKFMPHKDYEREVLLSGVLQVANGTTMLVNETALTAGQLNDQGVKNIAALQSLIDKMLLPYDFHYYNMDFPQDVAVVTVSEGKSILPVTVAVPIVAADESTTAELPEEQVLECFRVFLSVLRSIVVTIGNKEAEMAEKHYVECRKSQQKVAICTAGCVSLAW</sequence>
<dbReference type="GO" id="GO:0003682">
    <property type="term" value="F:chromatin binding"/>
    <property type="evidence" value="ECO:0007669"/>
    <property type="project" value="TreeGrafter"/>
</dbReference>
<dbReference type="InterPro" id="IPR019140">
    <property type="entry name" value="MCM_complex-bd"/>
</dbReference>
<proteinExistence type="predicted"/>
<keyword evidence="2" id="KW-0539">Nucleus</keyword>
<accession>G4ZD45</accession>
<dbReference type="Proteomes" id="UP000002640">
    <property type="component" value="Unassembled WGS sequence"/>
</dbReference>
<dbReference type="GO" id="GO:0005634">
    <property type="term" value="C:nucleus"/>
    <property type="evidence" value="ECO:0007669"/>
    <property type="project" value="UniProtKB-SubCell"/>
</dbReference>
<dbReference type="GeneID" id="20658164"/>
<name>G4ZD45_PHYSP</name>
<dbReference type="EMBL" id="JH159154">
    <property type="protein sequence ID" value="EGZ16453.1"/>
    <property type="molecule type" value="Genomic_DNA"/>
</dbReference>
<dbReference type="KEGG" id="psoj:PHYSODRAFT_502947"/>
<comment type="subcellular location">
    <subcellularLocation>
        <location evidence="1">Nucleus</location>
    </subcellularLocation>
</comment>
<dbReference type="InParanoid" id="G4ZD45"/>
<reference evidence="4 5" key="1">
    <citation type="journal article" date="2006" name="Science">
        <title>Phytophthora genome sequences uncover evolutionary origins and mechanisms of pathogenesis.</title>
        <authorList>
            <person name="Tyler B.M."/>
            <person name="Tripathy S."/>
            <person name="Zhang X."/>
            <person name="Dehal P."/>
            <person name="Jiang R.H."/>
            <person name="Aerts A."/>
            <person name="Arredondo F.D."/>
            <person name="Baxter L."/>
            <person name="Bensasson D."/>
            <person name="Beynon J.L."/>
            <person name="Chapman J."/>
            <person name="Damasceno C.M."/>
            <person name="Dorrance A.E."/>
            <person name="Dou D."/>
            <person name="Dickerman A.W."/>
            <person name="Dubchak I.L."/>
            <person name="Garbelotto M."/>
            <person name="Gijzen M."/>
            <person name="Gordon S.G."/>
            <person name="Govers F."/>
            <person name="Grunwald N.J."/>
            <person name="Huang W."/>
            <person name="Ivors K.L."/>
            <person name="Jones R.W."/>
            <person name="Kamoun S."/>
            <person name="Krampis K."/>
            <person name="Lamour K.H."/>
            <person name="Lee M.K."/>
            <person name="McDonald W.H."/>
            <person name="Medina M."/>
            <person name="Meijer H.J."/>
            <person name="Nordberg E.K."/>
            <person name="Maclean D.J."/>
            <person name="Ospina-Giraldo M.D."/>
            <person name="Morris P.F."/>
            <person name="Phuntumart V."/>
            <person name="Putnam N.H."/>
            <person name="Rash S."/>
            <person name="Rose J.K."/>
            <person name="Sakihama Y."/>
            <person name="Salamov A.A."/>
            <person name="Savidor A."/>
            <person name="Scheuring C.F."/>
            <person name="Smith B.M."/>
            <person name="Sobral B.W."/>
            <person name="Terry A."/>
            <person name="Torto-Alalibo T.A."/>
            <person name="Win J."/>
            <person name="Xu Z."/>
            <person name="Zhang H."/>
            <person name="Grigoriev I.V."/>
            <person name="Rokhsar D.S."/>
            <person name="Boore J.L."/>
        </authorList>
    </citation>
    <scope>NUCLEOTIDE SEQUENCE [LARGE SCALE GENOMIC DNA]</scope>
    <source>
        <strain evidence="4 5">P6497</strain>
    </source>
</reference>